<dbReference type="EMBL" id="HG675689">
    <property type="protein sequence ID" value="CDJ42105.1"/>
    <property type="molecule type" value="Genomic_DNA"/>
</dbReference>
<dbReference type="GO" id="GO:0032259">
    <property type="term" value="P:methylation"/>
    <property type="evidence" value="ECO:0007669"/>
    <property type="project" value="UniProtKB-KW"/>
</dbReference>
<protein>
    <recommendedName>
        <fullName evidence="8">Protein arginine N-methyltransferase domain-containing protein</fullName>
    </recommendedName>
</protein>
<dbReference type="GO" id="GO:0042054">
    <property type="term" value="F:histone methyltransferase activity"/>
    <property type="evidence" value="ECO:0007669"/>
    <property type="project" value="TreeGrafter"/>
</dbReference>
<dbReference type="CDD" id="cd02440">
    <property type="entry name" value="AdoMet_MTases"/>
    <property type="match status" value="1"/>
</dbReference>
<dbReference type="PANTHER" id="PTHR11006">
    <property type="entry name" value="PROTEIN ARGININE N-METHYLTRANSFERASE"/>
    <property type="match status" value="1"/>
</dbReference>
<evidence type="ECO:0000256" key="1">
    <source>
        <dbReference type="ARBA" id="ARBA00022603"/>
    </source>
</evidence>
<proteinExistence type="predicted"/>
<dbReference type="FunFam" id="3.40.50.150:FF:000016">
    <property type="entry name" value="Protein arginine N-methyltransferase 6"/>
    <property type="match status" value="1"/>
</dbReference>
<name>U6L2V4_EIMTE</name>
<comment type="catalytic activity">
    <reaction evidence="4">
        <text>L-arginyl-[protein] + 2 S-adenosyl-L-methionine = N(omega),N(omega)-dimethyl-L-arginyl-[protein] + 2 S-adenosyl-L-homocysteine + 2 H(+)</text>
        <dbReference type="Rhea" id="RHEA:48096"/>
        <dbReference type="Rhea" id="RHEA-COMP:10532"/>
        <dbReference type="Rhea" id="RHEA-COMP:11991"/>
        <dbReference type="ChEBI" id="CHEBI:15378"/>
        <dbReference type="ChEBI" id="CHEBI:29965"/>
        <dbReference type="ChEBI" id="CHEBI:57856"/>
        <dbReference type="ChEBI" id="CHEBI:59789"/>
        <dbReference type="ChEBI" id="CHEBI:61897"/>
        <dbReference type="EC" id="2.1.1.319"/>
    </reaction>
    <physiologicalReaction direction="left-to-right" evidence="4">
        <dbReference type="Rhea" id="RHEA:48097"/>
    </physiologicalReaction>
</comment>
<evidence type="ECO:0000256" key="7">
    <source>
        <dbReference type="SAM" id="MobiDB-lite"/>
    </source>
</evidence>
<dbReference type="PANTHER" id="PTHR11006:SF4">
    <property type="entry name" value="PROTEIN ARGININE N-METHYLTRANSFERASE 7"/>
    <property type="match status" value="1"/>
</dbReference>
<dbReference type="AlphaFoldDB" id="U6L2V4"/>
<evidence type="ECO:0000313" key="9">
    <source>
        <dbReference type="EMBL" id="CDJ42105.1"/>
    </source>
</evidence>
<dbReference type="VEuPathDB" id="ToxoDB:ETH2_0621900"/>
<dbReference type="InterPro" id="IPR036236">
    <property type="entry name" value="Znf_C2H2_sf"/>
</dbReference>
<dbReference type="InterPro" id="IPR055135">
    <property type="entry name" value="PRMT_dom"/>
</dbReference>
<evidence type="ECO:0000256" key="6">
    <source>
        <dbReference type="PROSITE-ProRule" id="PRU01015"/>
    </source>
</evidence>
<dbReference type="SUPFAM" id="SSF53335">
    <property type="entry name" value="S-adenosyl-L-methionine-dependent methyltransferases"/>
    <property type="match status" value="1"/>
</dbReference>
<dbReference type="OMA" id="FHARDEY"/>
<dbReference type="Gene3D" id="2.70.160.11">
    <property type="entry name" value="Hnrnp arginine n-methyltransferase1"/>
    <property type="match status" value="1"/>
</dbReference>
<feature type="compositionally biased region" description="Polar residues" evidence="7">
    <location>
        <begin position="309"/>
        <end position="319"/>
    </location>
</feature>
<keyword evidence="2 6" id="KW-0808">Transferase</keyword>
<dbReference type="OrthoDB" id="7848332at2759"/>
<evidence type="ECO:0000256" key="2">
    <source>
        <dbReference type="ARBA" id="ARBA00022679"/>
    </source>
</evidence>
<keyword evidence="1 6" id="KW-0489">Methyltransferase</keyword>
<keyword evidence="10" id="KW-1185">Reference proteome</keyword>
<dbReference type="Pfam" id="PF06325">
    <property type="entry name" value="PrmA"/>
    <property type="match status" value="1"/>
</dbReference>
<organism evidence="9 10">
    <name type="scientific">Eimeria tenella</name>
    <name type="common">Coccidian parasite</name>
    <dbReference type="NCBI Taxonomy" id="5802"/>
    <lineage>
        <taxon>Eukaryota</taxon>
        <taxon>Sar</taxon>
        <taxon>Alveolata</taxon>
        <taxon>Apicomplexa</taxon>
        <taxon>Conoidasida</taxon>
        <taxon>Coccidia</taxon>
        <taxon>Eucoccidiorida</taxon>
        <taxon>Eimeriorina</taxon>
        <taxon>Eimeriidae</taxon>
        <taxon>Eimeria</taxon>
    </lineage>
</organism>
<dbReference type="Pfam" id="PF22528">
    <property type="entry name" value="PRMT_C"/>
    <property type="match status" value="1"/>
</dbReference>
<reference evidence="9" key="2">
    <citation type="submission" date="2013-10" db="EMBL/GenBank/DDBJ databases">
        <authorList>
            <person name="Aslett M."/>
        </authorList>
    </citation>
    <scope>NUCLEOTIDE SEQUENCE [LARGE SCALE GENOMIC DNA]</scope>
    <source>
        <strain evidence="9">Houghton</strain>
    </source>
</reference>
<dbReference type="GeneID" id="25250031"/>
<dbReference type="VEuPathDB" id="ToxoDB:ETH_00004115"/>
<gene>
    <name evidence="9" type="ORF">ETH_00004115</name>
</gene>
<feature type="compositionally biased region" description="Polar residues" evidence="7">
    <location>
        <begin position="36"/>
        <end position="47"/>
    </location>
</feature>
<evidence type="ECO:0000313" key="10">
    <source>
        <dbReference type="Proteomes" id="UP000030747"/>
    </source>
</evidence>
<comment type="catalytic activity">
    <reaction evidence="5">
        <text>L-arginyl-[protein] + S-adenosyl-L-methionine = N(omega)-methyl-L-arginyl-[protein] + S-adenosyl-L-homocysteine + H(+)</text>
        <dbReference type="Rhea" id="RHEA:48100"/>
        <dbReference type="Rhea" id="RHEA-COMP:10532"/>
        <dbReference type="Rhea" id="RHEA-COMP:11990"/>
        <dbReference type="ChEBI" id="CHEBI:15378"/>
        <dbReference type="ChEBI" id="CHEBI:29965"/>
        <dbReference type="ChEBI" id="CHEBI:57856"/>
        <dbReference type="ChEBI" id="CHEBI:59789"/>
        <dbReference type="ChEBI" id="CHEBI:65280"/>
    </reaction>
    <physiologicalReaction direction="left-to-right" evidence="5">
        <dbReference type="Rhea" id="RHEA:48101"/>
    </physiologicalReaction>
</comment>
<keyword evidence="3 6" id="KW-0949">S-adenosyl-L-methionine</keyword>
<dbReference type="GO" id="GO:0035242">
    <property type="term" value="F:protein-arginine omega-N asymmetric methyltransferase activity"/>
    <property type="evidence" value="ECO:0007669"/>
    <property type="project" value="UniProtKB-EC"/>
</dbReference>
<accession>U6L2V4</accession>
<evidence type="ECO:0000259" key="8">
    <source>
        <dbReference type="Pfam" id="PF22528"/>
    </source>
</evidence>
<evidence type="ECO:0000256" key="3">
    <source>
        <dbReference type="ARBA" id="ARBA00022691"/>
    </source>
</evidence>
<feature type="region of interest" description="Disordered" evidence="7">
    <location>
        <begin position="298"/>
        <end position="328"/>
    </location>
</feature>
<feature type="region of interest" description="Disordered" evidence="7">
    <location>
        <begin position="1"/>
        <end position="97"/>
    </location>
</feature>
<feature type="domain" description="Protein arginine N-methyltransferase" evidence="8">
    <location>
        <begin position="528"/>
        <end position="677"/>
    </location>
</feature>
<evidence type="ECO:0000256" key="5">
    <source>
        <dbReference type="ARBA" id="ARBA00049303"/>
    </source>
</evidence>
<dbReference type="Proteomes" id="UP000030747">
    <property type="component" value="Unassembled WGS sequence"/>
</dbReference>
<dbReference type="InterPro" id="IPR025799">
    <property type="entry name" value="Arg_MeTrfase"/>
</dbReference>
<dbReference type="InterPro" id="IPR029063">
    <property type="entry name" value="SAM-dependent_MTases_sf"/>
</dbReference>
<dbReference type="SUPFAM" id="SSF57667">
    <property type="entry name" value="beta-beta-alpha zinc fingers"/>
    <property type="match status" value="1"/>
</dbReference>
<evidence type="ECO:0000256" key="4">
    <source>
        <dbReference type="ARBA" id="ARBA00047384"/>
    </source>
</evidence>
<feature type="compositionally biased region" description="Low complexity" evidence="7">
    <location>
        <begin position="14"/>
        <end position="32"/>
    </location>
</feature>
<reference evidence="9" key="1">
    <citation type="submission" date="2013-10" db="EMBL/GenBank/DDBJ databases">
        <title>Genomic analysis of the causative agents of coccidiosis in chickens.</title>
        <authorList>
            <person name="Reid A.J."/>
            <person name="Blake D."/>
            <person name="Billington K."/>
            <person name="Browne H."/>
            <person name="Dunn M."/>
            <person name="Hung S."/>
            <person name="Kawahara F."/>
            <person name="Miranda-Saavedra D."/>
            <person name="Mourier T."/>
            <person name="Nagra H."/>
            <person name="Otto T.D."/>
            <person name="Rawlings N."/>
            <person name="Sanchez A."/>
            <person name="Sanders M."/>
            <person name="Subramaniam C."/>
            <person name="Tay Y."/>
            <person name="Dear P."/>
            <person name="Doerig C."/>
            <person name="Gruber A."/>
            <person name="Parkinson J."/>
            <person name="Shirley M."/>
            <person name="Wan K.L."/>
            <person name="Berriman M."/>
            <person name="Tomley F."/>
            <person name="Pain A."/>
        </authorList>
    </citation>
    <scope>NUCLEOTIDE SEQUENCE [LARGE SCALE GENOMIC DNA]</scope>
    <source>
        <strain evidence="9">Houghton</strain>
    </source>
</reference>
<sequence>MRSSVEDPVGSEPTTAAAAAAASTAVAAAAAAGPGQEQQTLSPQQLDLKNCHEGSDQEILTDKEEDSDWDCSSSNSSNSSGNSDGTSSVSTLQNDESQEESPPALCLLCSFRCVGEDCSSGKGKKTPAAIVLQHMREVHGLDLTAVDKWLLPNEQHPHQQQLPPLNHYTRIALVTFLRQQHRRHEKQLQHQQDEQKGQPQEYTAVTEALRSLTADSPVFCCPEELLLAADSEDPLLWDVDDFSSDDEEAAASAGTCDLTTAAAAATAARKGSFFPPVTPYNTEVYDRVLQHRMGNAVSPTTAGARRKSSYNTEEATTTLNRRRHNAGVAAGDSAEDKGYFAGYGELSIHREMITDTARTDAYRDFLLQRAEAIRGKVVLDVGCGSGILSLFAAKAGARKVVALDASSPIVSVARRVVTANGFSSIIQVVHAKVESVELYWTDETETEVVALASDCAASTGLRLFACDVLVSEWMGYGLLFECMLFSVLHARDKYLRADGLLVPNKALIGVCTADMREEQQERRGPFGSLVYGFDLSALQTPDDLLFGQLEVQLVQQQQLNQKQQQQQQPVCLLDLNSVTAGEVRTLRCPINLSLPPPPEVCSSLVFYFDCFFEPIQPKGGPSVICFSKKVAAEKAATVDSPVATETKPVAGTLVLSTSPLKQPTHWKQTVLHLLDGEGKAWSLSATPGYPTLRGHMSINPDPNPSSRRSIVITLELERQGKETLVRSYPMQ</sequence>
<dbReference type="RefSeq" id="XP_013232855.1">
    <property type="nucleotide sequence ID" value="XM_013377401.1"/>
</dbReference>
<dbReference type="PROSITE" id="PS51678">
    <property type="entry name" value="SAM_MT_PRMT"/>
    <property type="match status" value="1"/>
</dbReference>
<dbReference type="Gene3D" id="3.40.50.150">
    <property type="entry name" value="Vaccinia Virus protein VP39"/>
    <property type="match status" value="1"/>
</dbReference>
<feature type="compositionally biased region" description="Low complexity" evidence="7">
    <location>
        <begin position="70"/>
        <end position="90"/>
    </location>
</feature>